<evidence type="ECO:0000256" key="1">
    <source>
        <dbReference type="SAM" id="MobiDB-lite"/>
    </source>
</evidence>
<feature type="region of interest" description="Disordered" evidence="1">
    <location>
        <begin position="236"/>
        <end position="260"/>
    </location>
</feature>
<dbReference type="Proteomes" id="UP000541444">
    <property type="component" value="Unassembled WGS sequence"/>
</dbReference>
<proteinExistence type="predicted"/>
<evidence type="ECO:0000313" key="2">
    <source>
        <dbReference type="EMBL" id="KAF6168793.1"/>
    </source>
</evidence>
<keyword evidence="3" id="KW-1185">Reference proteome</keyword>
<name>A0A7J7NNV8_9MAGN</name>
<reference evidence="2 3" key="1">
    <citation type="journal article" date="2020" name="IScience">
        <title>Genome Sequencing of the Endangered Kingdonia uniflora (Circaeasteraceae, Ranunculales) Reveals Potential Mechanisms of Evolutionary Specialization.</title>
        <authorList>
            <person name="Sun Y."/>
            <person name="Deng T."/>
            <person name="Zhang A."/>
            <person name="Moore M.J."/>
            <person name="Landis J.B."/>
            <person name="Lin N."/>
            <person name="Zhang H."/>
            <person name="Zhang X."/>
            <person name="Huang J."/>
            <person name="Zhang X."/>
            <person name="Sun H."/>
            <person name="Wang H."/>
        </authorList>
    </citation>
    <scope>NUCLEOTIDE SEQUENCE [LARGE SCALE GENOMIC DNA]</scope>
    <source>
        <strain evidence="2">TB1705</strain>
        <tissue evidence="2">Leaf</tissue>
    </source>
</reference>
<comment type="caution">
    <text evidence="2">The sequence shown here is derived from an EMBL/GenBank/DDBJ whole genome shotgun (WGS) entry which is preliminary data.</text>
</comment>
<sequence length="274" mass="28881">MFRVSGKVKLSISMMSRIRATAEKDDKNTAQAIAIHKNKLGEFVNVVVSSDTLQLPLPQPSPIGVLESNPQVGSTKTLIKNTDKENPRAGLGEVTEIPVIGAASGTNEGKVIVNMTPSNLRVPIVITAVVITDADSQKVNTKVSAKGLEATNVVASNEFQAEDKIPLIFVAGLYLASSSLASDMGNLVPAITFVIVAFVRYSALDIHHDPAKLDNNTIDSCGGEIGNEDVVYQSENNKSSFNNGEDCSGGNGGGGGIKNGRVHDSEVVNYAVPY</sequence>
<gene>
    <name evidence="2" type="ORF">GIB67_012191</name>
</gene>
<feature type="compositionally biased region" description="Gly residues" evidence="1">
    <location>
        <begin position="247"/>
        <end position="258"/>
    </location>
</feature>
<evidence type="ECO:0000313" key="3">
    <source>
        <dbReference type="Proteomes" id="UP000541444"/>
    </source>
</evidence>
<dbReference type="AlphaFoldDB" id="A0A7J7NNV8"/>
<protein>
    <submittedName>
        <fullName evidence="2">Uncharacterized protein</fullName>
    </submittedName>
</protein>
<organism evidence="2 3">
    <name type="scientific">Kingdonia uniflora</name>
    <dbReference type="NCBI Taxonomy" id="39325"/>
    <lineage>
        <taxon>Eukaryota</taxon>
        <taxon>Viridiplantae</taxon>
        <taxon>Streptophyta</taxon>
        <taxon>Embryophyta</taxon>
        <taxon>Tracheophyta</taxon>
        <taxon>Spermatophyta</taxon>
        <taxon>Magnoliopsida</taxon>
        <taxon>Ranunculales</taxon>
        <taxon>Circaeasteraceae</taxon>
        <taxon>Kingdonia</taxon>
    </lineage>
</organism>
<dbReference type="EMBL" id="JACGCM010000679">
    <property type="protein sequence ID" value="KAF6168793.1"/>
    <property type="molecule type" value="Genomic_DNA"/>
</dbReference>
<accession>A0A7J7NNV8</accession>